<dbReference type="EMBL" id="CM043021">
    <property type="protein sequence ID" value="KAI4457436.1"/>
    <property type="molecule type" value="Genomic_DNA"/>
</dbReference>
<protein>
    <submittedName>
        <fullName evidence="1">Synaptic vesicle glycoprotein 2</fullName>
    </submittedName>
</protein>
<evidence type="ECO:0000313" key="2">
    <source>
        <dbReference type="Proteomes" id="UP001056778"/>
    </source>
</evidence>
<dbReference type="Proteomes" id="UP001056778">
    <property type="component" value="Chromosome 7"/>
</dbReference>
<proteinExistence type="predicted"/>
<evidence type="ECO:0000313" key="1">
    <source>
        <dbReference type="EMBL" id="KAI4457436.1"/>
    </source>
</evidence>
<organism evidence="1 2">
    <name type="scientific">Holotrichia oblita</name>
    <name type="common">Chafer beetle</name>
    <dbReference type="NCBI Taxonomy" id="644536"/>
    <lineage>
        <taxon>Eukaryota</taxon>
        <taxon>Metazoa</taxon>
        <taxon>Ecdysozoa</taxon>
        <taxon>Arthropoda</taxon>
        <taxon>Hexapoda</taxon>
        <taxon>Insecta</taxon>
        <taxon>Pterygota</taxon>
        <taxon>Neoptera</taxon>
        <taxon>Endopterygota</taxon>
        <taxon>Coleoptera</taxon>
        <taxon>Polyphaga</taxon>
        <taxon>Scarabaeiformia</taxon>
        <taxon>Scarabaeidae</taxon>
        <taxon>Melolonthinae</taxon>
        <taxon>Holotrichia</taxon>
    </lineage>
</organism>
<comment type="caution">
    <text evidence="1">The sequence shown here is derived from an EMBL/GenBank/DDBJ whole genome shotgun (WGS) entry which is preliminary data.</text>
</comment>
<accession>A0ACB9SQG6</accession>
<name>A0ACB9SQG6_HOLOL</name>
<reference evidence="1" key="1">
    <citation type="submission" date="2022-04" db="EMBL/GenBank/DDBJ databases">
        <title>Chromosome-scale genome assembly of Holotrichia oblita Faldermann.</title>
        <authorList>
            <person name="Rongchong L."/>
        </authorList>
    </citation>
    <scope>NUCLEOTIDE SEQUENCE</scope>
    <source>
        <strain evidence="1">81SQS9</strain>
    </source>
</reference>
<sequence>MKGKFDINGKDEDRQTEIENATFEEAISATGFGKFNLVLVALSVPCGWASMMDTTTMSYVVPAAHCDLDLNLQQRGMLNAITYLGMITSALLWGFLADTLGRKKILIAGYLIDAVCVIIAGLSQSYEMLVTAKFFTGLIMNGPFAALTTTISEFHSAKHRTRTMLALGVMYGFGQLVIPGLGWLLIPRKLDFELLDGRMHLHSWNFFILVCSIPSIIAFVGHCFLPESPKFLMTTGRNVEALRTFKRVYSLNTGKHPDTFPIKSLVDETKLNLGGKHGGAVTANRTKTQALKEGWQQIAPMFFPPHLWKIILASAIQCGLMWGTNTIRLWLPQIFTAMNDYQLLHPGETASFCTMLSIISPDDNVTTIEECFVSEVSDSVYINAIIVSGTSIIVLGIISGAINKLGKKPTLLTLTIISAVASICFYFAPNSTTVVALSTINITFLGIALNLELTIVVDMFPTTLRAIAVSITLMIGRSGAMVGNVVFPYLLAAGCLPPFVMVGSILLLSGGLTLLLPKTDMKALE</sequence>
<keyword evidence="2" id="KW-1185">Reference proteome</keyword>
<gene>
    <name evidence="1" type="ORF">MML48_7g00003690</name>
</gene>